<evidence type="ECO:0000313" key="16">
    <source>
        <dbReference type="Proteomes" id="UP000623776"/>
    </source>
</evidence>
<dbReference type="InterPro" id="IPR002502">
    <property type="entry name" value="Amidase_domain"/>
</dbReference>
<feature type="region of interest" description="Disordered" evidence="13">
    <location>
        <begin position="1"/>
        <end position="22"/>
    </location>
</feature>
<comment type="caution">
    <text evidence="15">The sequence shown here is derived from an EMBL/GenBank/DDBJ whole genome shotgun (WGS) entry which is preliminary data.</text>
</comment>
<dbReference type="AlphaFoldDB" id="A0A8H9IQ33"/>
<evidence type="ECO:0000313" key="15">
    <source>
        <dbReference type="EMBL" id="GHD53384.1"/>
    </source>
</evidence>
<dbReference type="GO" id="GO:0009254">
    <property type="term" value="P:peptidoglycan turnover"/>
    <property type="evidence" value="ECO:0007669"/>
    <property type="project" value="TreeGrafter"/>
</dbReference>
<keyword evidence="16" id="KW-1185">Reference proteome</keyword>
<gene>
    <name evidence="15" type="ORF">GCM10007157_00500</name>
</gene>
<dbReference type="SMART" id="SM00644">
    <property type="entry name" value="Ami_2"/>
    <property type="match status" value="1"/>
</dbReference>
<comment type="similarity">
    <text evidence="4">Belongs to the N-acetylmuramoyl-L-alanine amidase 2 family.</text>
</comment>
<dbReference type="GO" id="GO:0046872">
    <property type="term" value="F:metal ion binding"/>
    <property type="evidence" value="ECO:0007669"/>
    <property type="project" value="UniProtKB-KW"/>
</dbReference>
<dbReference type="EC" id="3.5.1.28" evidence="5"/>
<dbReference type="SUPFAM" id="SSF55846">
    <property type="entry name" value="N-acetylmuramoyl-L-alanine amidase-like"/>
    <property type="match status" value="1"/>
</dbReference>
<protein>
    <recommendedName>
        <fullName evidence="11">1,6-anhydro-N-acetylmuramyl-L-alanine amidase AmpD</fullName>
        <ecNumber evidence="5">3.5.1.28</ecNumber>
    </recommendedName>
    <alternativeName>
        <fullName evidence="12">N-acetylmuramoyl-L-alanine amidase</fullName>
    </alternativeName>
</protein>
<evidence type="ECO:0000256" key="5">
    <source>
        <dbReference type="ARBA" id="ARBA00011901"/>
    </source>
</evidence>
<accession>A0A8H9IQ33</accession>
<evidence type="ECO:0000259" key="14">
    <source>
        <dbReference type="SMART" id="SM00644"/>
    </source>
</evidence>
<dbReference type="Proteomes" id="UP000623776">
    <property type="component" value="Unassembled WGS sequence"/>
</dbReference>
<dbReference type="Pfam" id="PF01510">
    <property type="entry name" value="Amidase_2"/>
    <property type="match status" value="1"/>
</dbReference>
<evidence type="ECO:0000256" key="2">
    <source>
        <dbReference type="ARBA" id="ARBA00001947"/>
    </source>
</evidence>
<dbReference type="Gene3D" id="3.40.80.10">
    <property type="entry name" value="Peptidoglycan recognition protein-like"/>
    <property type="match status" value="1"/>
</dbReference>
<organism evidence="15 16">
    <name type="scientific">Vreelandella hamiltonii</name>
    <dbReference type="NCBI Taxonomy" id="502829"/>
    <lineage>
        <taxon>Bacteria</taxon>
        <taxon>Pseudomonadati</taxon>
        <taxon>Pseudomonadota</taxon>
        <taxon>Gammaproteobacteria</taxon>
        <taxon>Oceanospirillales</taxon>
        <taxon>Halomonadaceae</taxon>
        <taxon>Vreelandella</taxon>
    </lineage>
</organism>
<evidence type="ECO:0000256" key="13">
    <source>
        <dbReference type="SAM" id="MobiDB-lite"/>
    </source>
</evidence>
<dbReference type="EMBL" id="BMXN01000001">
    <property type="protein sequence ID" value="GHD53384.1"/>
    <property type="molecule type" value="Genomic_DNA"/>
</dbReference>
<evidence type="ECO:0000256" key="1">
    <source>
        <dbReference type="ARBA" id="ARBA00001561"/>
    </source>
</evidence>
<dbReference type="NCBIfam" id="NF008758">
    <property type="entry name" value="PRK11789.1"/>
    <property type="match status" value="1"/>
</dbReference>
<keyword evidence="9" id="KW-0862">Zinc</keyword>
<keyword evidence="8" id="KW-0378">Hydrolase</keyword>
<evidence type="ECO:0000256" key="6">
    <source>
        <dbReference type="ARBA" id="ARBA00022490"/>
    </source>
</evidence>
<evidence type="ECO:0000256" key="3">
    <source>
        <dbReference type="ARBA" id="ARBA00004496"/>
    </source>
</evidence>
<dbReference type="RefSeq" id="WP_144979525.1">
    <property type="nucleotide sequence ID" value="NZ_BMXN01000001.1"/>
</dbReference>
<dbReference type="PANTHER" id="PTHR30417">
    <property type="entry name" value="N-ACETYLMURAMOYL-L-ALANINE AMIDASE AMID"/>
    <property type="match status" value="1"/>
</dbReference>
<evidence type="ECO:0000256" key="11">
    <source>
        <dbReference type="ARBA" id="ARBA00039257"/>
    </source>
</evidence>
<proteinExistence type="inferred from homology"/>
<comment type="catalytic activity">
    <reaction evidence="1">
        <text>Hydrolyzes the link between N-acetylmuramoyl residues and L-amino acid residues in certain cell-wall glycopeptides.</text>
        <dbReference type="EC" id="3.5.1.28"/>
    </reaction>
</comment>
<evidence type="ECO:0000256" key="12">
    <source>
        <dbReference type="ARBA" id="ARBA00042615"/>
    </source>
</evidence>
<evidence type="ECO:0000256" key="8">
    <source>
        <dbReference type="ARBA" id="ARBA00022801"/>
    </source>
</evidence>
<dbReference type="GO" id="GO:0008745">
    <property type="term" value="F:N-acetylmuramoyl-L-alanine amidase activity"/>
    <property type="evidence" value="ECO:0007669"/>
    <property type="project" value="UniProtKB-EC"/>
</dbReference>
<reference evidence="16" key="1">
    <citation type="journal article" date="2019" name="Int. J. Syst. Evol. Microbiol.">
        <title>The Global Catalogue of Microorganisms (GCM) 10K type strain sequencing project: providing services to taxonomists for standard genome sequencing and annotation.</title>
        <authorList>
            <consortium name="The Broad Institute Genomics Platform"/>
            <consortium name="The Broad Institute Genome Sequencing Center for Infectious Disease"/>
            <person name="Wu L."/>
            <person name="Ma J."/>
        </authorList>
    </citation>
    <scope>NUCLEOTIDE SEQUENCE [LARGE SCALE GENOMIC DNA]</scope>
    <source>
        <strain evidence="16">KCTC 22154</strain>
    </source>
</reference>
<sequence>MNQLASRGQWAKARQVVSPNQDARPEHEVSLLLLHAISLPPGQFSGHAIEALFTNRLVPDAHPFFATIAHLRVSAHLLIRRDGECVQFVDVDQRAWHAGQSRWWDPAAQAWRTRLNDFSVGIELEGDDQTPFSEAQYASLVEATHWLMARYPALTAERITSHAHVAPLRKTDPGPAFDWAYFRQRLMAATHDTVKRGE</sequence>
<dbReference type="InterPro" id="IPR051206">
    <property type="entry name" value="NAMLAA_amidase_2"/>
</dbReference>
<dbReference type="InterPro" id="IPR036505">
    <property type="entry name" value="Amidase/PGRP_sf"/>
</dbReference>
<evidence type="ECO:0000256" key="7">
    <source>
        <dbReference type="ARBA" id="ARBA00022723"/>
    </source>
</evidence>
<dbReference type="PANTHER" id="PTHR30417:SF4">
    <property type="entry name" value="1,6-ANHYDRO-N-ACETYLMURAMYL-L-ALANINE AMIDASE AMPD"/>
    <property type="match status" value="1"/>
</dbReference>
<keyword evidence="10" id="KW-0961">Cell wall biogenesis/degradation</keyword>
<keyword evidence="7" id="KW-0479">Metal-binding</keyword>
<comment type="subcellular location">
    <subcellularLocation>
        <location evidence="3">Cytoplasm</location>
    </subcellularLocation>
</comment>
<name>A0A8H9IQ33_9GAMM</name>
<evidence type="ECO:0000256" key="10">
    <source>
        <dbReference type="ARBA" id="ARBA00023316"/>
    </source>
</evidence>
<keyword evidence="6" id="KW-0963">Cytoplasm</keyword>
<evidence type="ECO:0000256" key="4">
    <source>
        <dbReference type="ARBA" id="ARBA00007553"/>
    </source>
</evidence>
<dbReference type="CDD" id="cd06583">
    <property type="entry name" value="PGRP"/>
    <property type="match status" value="1"/>
</dbReference>
<dbReference type="GO" id="GO:0009253">
    <property type="term" value="P:peptidoglycan catabolic process"/>
    <property type="evidence" value="ECO:0007669"/>
    <property type="project" value="InterPro"/>
</dbReference>
<dbReference type="GO" id="GO:0005737">
    <property type="term" value="C:cytoplasm"/>
    <property type="evidence" value="ECO:0007669"/>
    <property type="project" value="UniProtKB-SubCell"/>
</dbReference>
<dbReference type="GO" id="GO:0071555">
    <property type="term" value="P:cell wall organization"/>
    <property type="evidence" value="ECO:0007669"/>
    <property type="project" value="UniProtKB-KW"/>
</dbReference>
<evidence type="ECO:0000256" key="9">
    <source>
        <dbReference type="ARBA" id="ARBA00022833"/>
    </source>
</evidence>
<feature type="domain" description="N-acetylmuramoyl-L-alanine amidase" evidence="14">
    <location>
        <begin position="18"/>
        <end position="174"/>
    </location>
</feature>
<comment type="cofactor">
    <cofactor evidence="2">
        <name>Zn(2+)</name>
        <dbReference type="ChEBI" id="CHEBI:29105"/>
    </cofactor>
</comment>